<sequence>MSDQANHEGLARLVAIVLQHYADGHQVPLLLSTLGQRNKDLVASLRKDFGSLKEAILSLGEDDIRIVGTTPGSEVVAPAAIASTILLELQQHVASQRESAEKFDGLPKSVQLAFCIRIASGEQVAIDLVPPFRYSKVSSMAELGPNQRLIGEAYRHPGLSLRTASPQEREQLWRRFLAWSTENDVPSSHFHHREHLRVPTTHANALGRLIAAQPKEILDRMVIPADVAQVLMAHA</sequence>
<protein>
    <submittedName>
        <fullName evidence="1">Uncharacterized protein</fullName>
    </submittedName>
</protein>
<proteinExistence type="predicted"/>
<dbReference type="EMBL" id="JACIDO010000007">
    <property type="protein sequence ID" value="MBB3937215.1"/>
    <property type="molecule type" value="Genomic_DNA"/>
</dbReference>
<keyword evidence="2" id="KW-1185">Reference proteome</keyword>
<dbReference type="RefSeq" id="WP_175526893.1">
    <property type="nucleotide sequence ID" value="NZ_FOOA01000017.1"/>
</dbReference>
<name>A0A7W6FVU9_9HYPH</name>
<comment type="caution">
    <text evidence="1">The sequence shown here is derived from an EMBL/GenBank/DDBJ whole genome shotgun (WGS) entry which is preliminary data.</text>
</comment>
<dbReference type="Proteomes" id="UP000531216">
    <property type="component" value="Unassembled WGS sequence"/>
</dbReference>
<evidence type="ECO:0000313" key="1">
    <source>
        <dbReference type="EMBL" id="MBB3937215.1"/>
    </source>
</evidence>
<dbReference type="AlphaFoldDB" id="A0A7W6FVU9"/>
<gene>
    <name evidence="1" type="ORF">GGR05_003380</name>
</gene>
<evidence type="ECO:0000313" key="2">
    <source>
        <dbReference type="Proteomes" id="UP000531216"/>
    </source>
</evidence>
<accession>A0A7W6FVU9</accession>
<reference evidence="1 2" key="1">
    <citation type="submission" date="2020-08" db="EMBL/GenBank/DDBJ databases">
        <title>Genomic Encyclopedia of Type Strains, Phase IV (KMG-IV): sequencing the most valuable type-strain genomes for metagenomic binning, comparative biology and taxonomic classification.</title>
        <authorList>
            <person name="Goeker M."/>
        </authorList>
    </citation>
    <scope>NUCLEOTIDE SEQUENCE [LARGE SCALE GENOMIC DNA]</scope>
    <source>
        <strain evidence="1 2">DSM 25024</strain>
    </source>
</reference>
<organism evidence="1 2">
    <name type="scientific">Aureimonas phyllosphaerae</name>
    <dbReference type="NCBI Taxonomy" id="1166078"/>
    <lineage>
        <taxon>Bacteria</taxon>
        <taxon>Pseudomonadati</taxon>
        <taxon>Pseudomonadota</taxon>
        <taxon>Alphaproteobacteria</taxon>
        <taxon>Hyphomicrobiales</taxon>
        <taxon>Aurantimonadaceae</taxon>
        <taxon>Aureimonas</taxon>
    </lineage>
</organism>